<dbReference type="AlphaFoldDB" id="A0A5C2LIW0"/>
<evidence type="ECO:0000313" key="8">
    <source>
        <dbReference type="EMBL" id="QEP92021.1"/>
    </source>
</evidence>
<dbReference type="SUPFAM" id="SSF52788">
    <property type="entry name" value="Phosphotyrosine protein phosphatases I"/>
    <property type="match status" value="1"/>
</dbReference>
<dbReference type="EC" id="3.1.3.48" evidence="2"/>
<feature type="domain" description="Phosphotyrosine protein phosphatase I" evidence="7">
    <location>
        <begin position="8"/>
        <end position="147"/>
    </location>
</feature>
<dbReference type="InterPro" id="IPR050438">
    <property type="entry name" value="LMW_PTPase"/>
</dbReference>
<dbReference type="PANTHER" id="PTHR11717:SF31">
    <property type="entry name" value="LOW MOLECULAR WEIGHT PROTEIN-TYROSINE-PHOSPHATASE ETP-RELATED"/>
    <property type="match status" value="1"/>
</dbReference>
<comment type="similarity">
    <text evidence="1">Belongs to the low molecular weight phosphotyrosine protein phosphatase family.</text>
</comment>
<dbReference type="InterPro" id="IPR017867">
    <property type="entry name" value="Tyr_phospatase_low_mol_wt"/>
</dbReference>
<evidence type="ECO:0000259" key="7">
    <source>
        <dbReference type="SMART" id="SM00226"/>
    </source>
</evidence>
<name>A0A5C2LIW0_KLEPN</name>
<evidence type="ECO:0000313" key="9">
    <source>
        <dbReference type="Proteomes" id="UP000325096"/>
    </source>
</evidence>
<dbReference type="SMART" id="SM00226">
    <property type="entry name" value="LMWPc"/>
    <property type="match status" value="1"/>
</dbReference>
<feature type="active site" evidence="6">
    <location>
        <position position="20"/>
    </location>
</feature>
<organism evidence="8 9">
    <name type="scientific">Klebsiella pneumoniae</name>
    <dbReference type="NCBI Taxonomy" id="573"/>
    <lineage>
        <taxon>Bacteria</taxon>
        <taxon>Pseudomonadati</taxon>
        <taxon>Pseudomonadota</taxon>
        <taxon>Gammaproteobacteria</taxon>
        <taxon>Enterobacterales</taxon>
        <taxon>Enterobacteriaceae</taxon>
        <taxon>Klebsiella/Raoultella group</taxon>
        <taxon>Klebsiella</taxon>
        <taxon>Klebsiella pneumoniae complex</taxon>
    </lineage>
</organism>
<feature type="active site" description="Nucleophile" evidence="6">
    <location>
        <position position="14"/>
    </location>
</feature>
<sequence length="150" mass="16773">MVSKIMFNSILVLCTGNICRSPPIAERILRDFFSEKEIDSAGLGALVGKPADASAINVAEKNGISLQGHKGRQFTAEMGRRYQLILVMERMHLEQVSNIAPELRVKQCCLVIGMVIKIFRIHTKKSDEAFDSVYKLIEQSCKCWISKIAS</sequence>
<dbReference type="Gene3D" id="3.40.50.2300">
    <property type="match status" value="1"/>
</dbReference>
<evidence type="ECO:0000256" key="1">
    <source>
        <dbReference type="ARBA" id="ARBA00011063"/>
    </source>
</evidence>
<dbReference type="InterPro" id="IPR036196">
    <property type="entry name" value="Ptyr_pPase_sf"/>
</dbReference>
<dbReference type="Proteomes" id="UP000325096">
    <property type="component" value="Chromosome"/>
</dbReference>
<dbReference type="CDD" id="cd16343">
    <property type="entry name" value="LMWPTP"/>
    <property type="match status" value="1"/>
</dbReference>
<dbReference type="Pfam" id="PF01451">
    <property type="entry name" value="LMWPc"/>
    <property type="match status" value="1"/>
</dbReference>
<proteinExistence type="inferred from homology"/>
<dbReference type="PRINTS" id="PR00719">
    <property type="entry name" value="LMWPTPASE"/>
</dbReference>
<dbReference type="PANTHER" id="PTHR11717">
    <property type="entry name" value="LOW MOLECULAR WEIGHT PROTEIN TYROSINE PHOSPHATASE"/>
    <property type="match status" value="1"/>
</dbReference>
<protein>
    <recommendedName>
        <fullName evidence="2">protein-tyrosine-phosphatase</fullName>
        <ecNumber evidence="2">3.1.3.48</ecNumber>
    </recommendedName>
</protein>
<keyword evidence="4" id="KW-0904">Protein phosphatase</keyword>
<reference evidence="8 9" key="1">
    <citation type="submission" date="2019-08" db="EMBL/GenBank/DDBJ databases">
        <title>Emergence of NDM-5-producing hypervirulent Klebsiella pneumoniae from clinical infections.</title>
        <authorList>
            <person name="Shen Z."/>
            <person name="Zhang H."/>
            <person name="Li M."/>
        </authorList>
    </citation>
    <scope>NUCLEOTIDE SEQUENCE [LARGE SCALE GENOMIC DNA]</scope>
    <source>
        <strain evidence="8 9">RJ18-06</strain>
    </source>
</reference>
<evidence type="ECO:0000256" key="6">
    <source>
        <dbReference type="PIRSR" id="PIRSR617867-1"/>
    </source>
</evidence>
<dbReference type="InterPro" id="IPR023485">
    <property type="entry name" value="Ptyr_pPase"/>
</dbReference>
<keyword evidence="3" id="KW-0378">Hydrolase</keyword>
<comment type="catalytic activity">
    <reaction evidence="5">
        <text>O-phospho-L-tyrosyl-[protein] + H2O = L-tyrosyl-[protein] + phosphate</text>
        <dbReference type="Rhea" id="RHEA:10684"/>
        <dbReference type="Rhea" id="RHEA-COMP:10136"/>
        <dbReference type="Rhea" id="RHEA-COMP:20101"/>
        <dbReference type="ChEBI" id="CHEBI:15377"/>
        <dbReference type="ChEBI" id="CHEBI:43474"/>
        <dbReference type="ChEBI" id="CHEBI:46858"/>
        <dbReference type="ChEBI" id="CHEBI:61978"/>
        <dbReference type="EC" id="3.1.3.48"/>
    </reaction>
</comment>
<evidence type="ECO:0000256" key="2">
    <source>
        <dbReference type="ARBA" id="ARBA00013064"/>
    </source>
</evidence>
<dbReference type="EMBL" id="CP043669">
    <property type="protein sequence ID" value="QEP92021.1"/>
    <property type="molecule type" value="Genomic_DNA"/>
</dbReference>
<evidence type="ECO:0000256" key="3">
    <source>
        <dbReference type="ARBA" id="ARBA00022801"/>
    </source>
</evidence>
<evidence type="ECO:0000256" key="4">
    <source>
        <dbReference type="ARBA" id="ARBA00022912"/>
    </source>
</evidence>
<gene>
    <name evidence="8" type="ORF">FZ929_25145</name>
</gene>
<dbReference type="GO" id="GO:0004725">
    <property type="term" value="F:protein tyrosine phosphatase activity"/>
    <property type="evidence" value="ECO:0007669"/>
    <property type="project" value="UniProtKB-EC"/>
</dbReference>
<accession>A0A5C2LIW0</accession>
<evidence type="ECO:0000256" key="5">
    <source>
        <dbReference type="ARBA" id="ARBA00051722"/>
    </source>
</evidence>